<accession>A0A268P0N3</accession>
<dbReference type="SUPFAM" id="SSF46689">
    <property type="entry name" value="Homeodomain-like"/>
    <property type="match status" value="1"/>
</dbReference>
<evidence type="ECO:0000313" key="7">
    <source>
        <dbReference type="Proteomes" id="UP000216207"/>
    </source>
</evidence>
<dbReference type="InterPro" id="IPR041490">
    <property type="entry name" value="KstR2_TetR_C"/>
</dbReference>
<dbReference type="Gene3D" id="1.10.357.10">
    <property type="entry name" value="Tetracycline Repressor, domain 2"/>
    <property type="match status" value="1"/>
</dbReference>
<dbReference type="Pfam" id="PF00440">
    <property type="entry name" value="TetR_N"/>
    <property type="match status" value="1"/>
</dbReference>
<protein>
    <submittedName>
        <fullName evidence="6">TetR/AcrR family transcriptional regulator</fullName>
    </submittedName>
</protein>
<keyword evidence="3" id="KW-0804">Transcription</keyword>
<dbReference type="Proteomes" id="UP000216207">
    <property type="component" value="Unassembled WGS sequence"/>
</dbReference>
<sequence length="199" mass="22969">MAMTKEKIKQAALVAFAKGGYEGMSLAEVASAVGIKTPSIYAFFKSKQDLFMTIYHELLDEHAAQLVQQTNVMEIEGSEQRLRKVVEAMLDYHLREQTKTEFLTRVNLFPPDFLKDEMRSRFAANEQQIRSSLVAIFSEGIEQGDIQSEPLHELVDSFLCLLDGLFLQTFYYNKETLETSFFHAWKFYWQGISNRTANR</sequence>
<feature type="DNA-binding region" description="H-T-H motif" evidence="4">
    <location>
        <begin position="25"/>
        <end position="44"/>
    </location>
</feature>
<evidence type="ECO:0000256" key="2">
    <source>
        <dbReference type="ARBA" id="ARBA00023125"/>
    </source>
</evidence>
<proteinExistence type="predicted"/>
<name>A0A268P0N3_SHOCL</name>
<dbReference type="GO" id="GO:0003677">
    <property type="term" value="F:DNA binding"/>
    <property type="evidence" value="ECO:0007669"/>
    <property type="project" value="UniProtKB-UniRule"/>
</dbReference>
<dbReference type="InterPro" id="IPR009057">
    <property type="entry name" value="Homeodomain-like_sf"/>
</dbReference>
<keyword evidence="2 4" id="KW-0238">DNA-binding</keyword>
<feature type="domain" description="HTH tetR-type" evidence="5">
    <location>
        <begin position="2"/>
        <end position="62"/>
    </location>
</feature>
<dbReference type="SUPFAM" id="SSF48498">
    <property type="entry name" value="Tetracyclin repressor-like, C-terminal domain"/>
    <property type="match status" value="1"/>
</dbReference>
<keyword evidence="1" id="KW-0805">Transcription regulation</keyword>
<evidence type="ECO:0000256" key="3">
    <source>
        <dbReference type="ARBA" id="ARBA00023163"/>
    </source>
</evidence>
<evidence type="ECO:0000259" key="5">
    <source>
        <dbReference type="PROSITE" id="PS50977"/>
    </source>
</evidence>
<organism evidence="6 7">
    <name type="scientific">Shouchella clausii</name>
    <name type="common">Alkalihalobacillus clausii</name>
    <dbReference type="NCBI Taxonomy" id="79880"/>
    <lineage>
        <taxon>Bacteria</taxon>
        <taxon>Bacillati</taxon>
        <taxon>Bacillota</taxon>
        <taxon>Bacilli</taxon>
        <taxon>Bacillales</taxon>
        <taxon>Bacillaceae</taxon>
        <taxon>Shouchella</taxon>
    </lineage>
</organism>
<dbReference type="InterPro" id="IPR036271">
    <property type="entry name" value="Tet_transcr_reg_TetR-rel_C_sf"/>
</dbReference>
<dbReference type="PROSITE" id="PS50977">
    <property type="entry name" value="HTH_TETR_2"/>
    <property type="match status" value="1"/>
</dbReference>
<reference evidence="6 7" key="1">
    <citation type="submission" date="2017-07" db="EMBL/GenBank/DDBJ databases">
        <title>Isolation and whole genome analysis of endospore-forming bacteria from heroin.</title>
        <authorList>
            <person name="Kalinowski J."/>
            <person name="Ahrens B."/>
            <person name="Al-Dilaimi A."/>
            <person name="Winkler A."/>
            <person name="Wibberg D."/>
            <person name="Schleenbecker U."/>
            <person name="Ruckert C."/>
            <person name="Wolfel R."/>
            <person name="Grass G."/>
        </authorList>
    </citation>
    <scope>NUCLEOTIDE SEQUENCE [LARGE SCALE GENOMIC DNA]</scope>
    <source>
        <strain evidence="6 7">7539</strain>
    </source>
</reference>
<evidence type="ECO:0000256" key="1">
    <source>
        <dbReference type="ARBA" id="ARBA00023015"/>
    </source>
</evidence>
<dbReference type="EMBL" id="NPCC01000009">
    <property type="protein sequence ID" value="PAE89303.1"/>
    <property type="molecule type" value="Genomic_DNA"/>
</dbReference>
<evidence type="ECO:0000256" key="4">
    <source>
        <dbReference type="PROSITE-ProRule" id="PRU00335"/>
    </source>
</evidence>
<dbReference type="AlphaFoldDB" id="A0A268P0N3"/>
<comment type="caution">
    <text evidence="6">The sequence shown here is derived from an EMBL/GenBank/DDBJ whole genome shotgun (WGS) entry which is preliminary data.</text>
</comment>
<evidence type="ECO:0000313" key="6">
    <source>
        <dbReference type="EMBL" id="PAE89303.1"/>
    </source>
</evidence>
<dbReference type="Pfam" id="PF17932">
    <property type="entry name" value="TetR_C_24"/>
    <property type="match status" value="1"/>
</dbReference>
<dbReference type="PANTHER" id="PTHR47506:SF6">
    <property type="entry name" value="HTH-TYPE TRANSCRIPTIONAL REPRESSOR NEMR"/>
    <property type="match status" value="1"/>
</dbReference>
<dbReference type="PANTHER" id="PTHR47506">
    <property type="entry name" value="TRANSCRIPTIONAL REGULATORY PROTEIN"/>
    <property type="match status" value="1"/>
</dbReference>
<dbReference type="InterPro" id="IPR001647">
    <property type="entry name" value="HTH_TetR"/>
</dbReference>
<dbReference type="Gene3D" id="1.10.10.60">
    <property type="entry name" value="Homeodomain-like"/>
    <property type="match status" value="1"/>
</dbReference>
<gene>
    <name evidence="6" type="ORF">CHH72_08405</name>
</gene>
<dbReference type="PRINTS" id="PR00455">
    <property type="entry name" value="HTHTETR"/>
</dbReference>